<keyword evidence="18" id="KW-1185">Reference proteome</keyword>
<dbReference type="AlphaFoldDB" id="A0A8I0APG3"/>
<feature type="binding site" evidence="13">
    <location>
        <position position="325"/>
    </location>
    <ligand>
        <name>substrate</name>
    </ligand>
</feature>
<evidence type="ECO:0000256" key="2">
    <source>
        <dbReference type="ARBA" id="ARBA00009604"/>
    </source>
</evidence>
<protein>
    <recommendedName>
        <fullName evidence="4 11">Enolase</fullName>
        <ecNumber evidence="3 11">4.2.1.11</ecNumber>
    </recommendedName>
    <alternativeName>
        <fullName evidence="11">2-phospho-D-glycerate hydro-lyase</fullName>
    </alternativeName>
    <alternativeName>
        <fullName evidence="11">2-phosphoglycerate dehydratase</fullName>
    </alternativeName>
</protein>
<dbReference type="HAMAP" id="MF_00318">
    <property type="entry name" value="Enolase"/>
    <property type="match status" value="1"/>
</dbReference>
<keyword evidence="5 11" id="KW-0964">Secreted</keyword>
<evidence type="ECO:0000259" key="15">
    <source>
        <dbReference type="SMART" id="SM01192"/>
    </source>
</evidence>
<keyword evidence="11" id="KW-0963">Cytoplasm</keyword>
<name>A0A8I0APG3_9FIRM</name>
<comment type="subcellular location">
    <subcellularLocation>
        <location evidence="11">Cytoplasm</location>
    </subcellularLocation>
    <subcellularLocation>
        <location evidence="11">Secreted</location>
    </subcellularLocation>
    <subcellularLocation>
        <location evidence="11">Cell surface</location>
    </subcellularLocation>
    <text evidence="11">Fractions of enolase are present in both the cytoplasm and on the cell surface.</text>
</comment>
<evidence type="ECO:0000256" key="3">
    <source>
        <dbReference type="ARBA" id="ARBA00012058"/>
    </source>
</evidence>
<feature type="active site" description="Proton donor" evidence="11 12">
    <location>
        <position position="210"/>
    </location>
</feature>
<comment type="similarity">
    <text evidence="2 11">Belongs to the enolase family.</text>
</comment>
<dbReference type="GO" id="GO:0000287">
    <property type="term" value="F:magnesium ion binding"/>
    <property type="evidence" value="ECO:0007669"/>
    <property type="project" value="UniProtKB-UniRule"/>
</dbReference>
<dbReference type="UniPathway" id="UPA00109">
    <property type="reaction ID" value="UER00187"/>
</dbReference>
<feature type="binding site" evidence="11">
    <location>
        <position position="401"/>
    </location>
    <ligand>
        <name>(2R)-2-phosphoglycerate</name>
        <dbReference type="ChEBI" id="CHEBI:58289"/>
    </ligand>
</feature>
<feature type="binding site" evidence="13">
    <location>
        <position position="169"/>
    </location>
    <ligand>
        <name>substrate</name>
    </ligand>
</feature>
<feature type="binding site" evidence="11 14">
    <location>
        <position position="325"/>
    </location>
    <ligand>
        <name>Mg(2+)</name>
        <dbReference type="ChEBI" id="CHEBI:18420"/>
    </ligand>
</feature>
<evidence type="ECO:0000256" key="12">
    <source>
        <dbReference type="PIRSR" id="PIRSR001400-1"/>
    </source>
</evidence>
<dbReference type="InterPro" id="IPR020810">
    <property type="entry name" value="Enolase_C"/>
</dbReference>
<comment type="pathway">
    <text evidence="1 11">Carbohydrate degradation; glycolysis; pyruvate from D-glyceraldehyde 3-phosphate: step 4/5.</text>
</comment>
<keyword evidence="8 11" id="KW-0324">Glycolysis</keyword>
<dbReference type="GO" id="GO:0000015">
    <property type="term" value="C:phosphopyruvate hydratase complex"/>
    <property type="evidence" value="ECO:0007669"/>
    <property type="project" value="InterPro"/>
</dbReference>
<keyword evidence="17" id="KW-0670">Pyruvate</keyword>
<dbReference type="Pfam" id="PF03952">
    <property type="entry name" value="Enolase_N"/>
    <property type="match status" value="1"/>
</dbReference>
<evidence type="ECO:0000256" key="11">
    <source>
        <dbReference type="HAMAP-Rule" id="MF_00318"/>
    </source>
</evidence>
<feature type="binding site" evidence="11 14">
    <location>
        <position position="298"/>
    </location>
    <ligand>
        <name>Mg(2+)</name>
        <dbReference type="ChEBI" id="CHEBI:18420"/>
    </ligand>
</feature>
<dbReference type="SFLD" id="SFLDG00178">
    <property type="entry name" value="enolase"/>
    <property type="match status" value="1"/>
</dbReference>
<evidence type="ECO:0000313" key="17">
    <source>
        <dbReference type="EMBL" id="MBC5662538.1"/>
    </source>
</evidence>
<comment type="cofactor">
    <cofactor evidence="11">
        <name>Mg(2+)</name>
        <dbReference type="ChEBI" id="CHEBI:18420"/>
    </cofactor>
    <text evidence="11">Binds a second Mg(2+) ion via substrate during catalysis.</text>
</comment>
<dbReference type="NCBIfam" id="TIGR01060">
    <property type="entry name" value="eno"/>
    <property type="match status" value="1"/>
</dbReference>
<dbReference type="InterPro" id="IPR036849">
    <property type="entry name" value="Enolase-like_C_sf"/>
</dbReference>
<dbReference type="PRINTS" id="PR00148">
    <property type="entry name" value="ENOLASE"/>
</dbReference>
<dbReference type="InterPro" id="IPR020811">
    <property type="entry name" value="Enolase_N"/>
</dbReference>
<evidence type="ECO:0000256" key="5">
    <source>
        <dbReference type="ARBA" id="ARBA00022525"/>
    </source>
</evidence>
<dbReference type="SMART" id="SM01192">
    <property type="entry name" value="Enolase_C"/>
    <property type="match status" value="1"/>
</dbReference>
<evidence type="ECO:0000256" key="7">
    <source>
        <dbReference type="ARBA" id="ARBA00022842"/>
    </source>
</evidence>
<dbReference type="EMBL" id="JACOOX010000003">
    <property type="protein sequence ID" value="MBC5662538.1"/>
    <property type="molecule type" value="Genomic_DNA"/>
</dbReference>
<dbReference type="Proteomes" id="UP000615234">
    <property type="component" value="Unassembled WGS sequence"/>
</dbReference>
<feature type="binding site" evidence="11">
    <location>
        <position position="168"/>
    </location>
    <ligand>
        <name>(2R)-2-phosphoglycerate</name>
        <dbReference type="ChEBI" id="CHEBI:58289"/>
    </ligand>
</feature>
<accession>A0A8I0APG3</accession>
<feature type="binding site" evidence="13">
    <location>
        <position position="160"/>
    </location>
    <ligand>
        <name>substrate</name>
    </ligand>
</feature>
<feature type="domain" description="Enolase N-terminal" evidence="16">
    <location>
        <begin position="10"/>
        <end position="139"/>
    </location>
</feature>
<dbReference type="Pfam" id="PF00113">
    <property type="entry name" value="Enolase_C"/>
    <property type="match status" value="1"/>
</dbReference>
<organism evidence="17 18">
    <name type="scientific">Coprococcus hominis</name>
    <name type="common">ex Liu et al. 2022</name>
    <dbReference type="NCBI Taxonomy" id="2763039"/>
    <lineage>
        <taxon>Bacteria</taxon>
        <taxon>Bacillati</taxon>
        <taxon>Bacillota</taxon>
        <taxon>Clostridia</taxon>
        <taxon>Lachnospirales</taxon>
        <taxon>Lachnospiraceae</taxon>
        <taxon>Coprococcus</taxon>
    </lineage>
</organism>
<evidence type="ECO:0000256" key="6">
    <source>
        <dbReference type="ARBA" id="ARBA00022723"/>
    </source>
</evidence>
<evidence type="ECO:0000256" key="4">
    <source>
        <dbReference type="ARBA" id="ARBA00017068"/>
    </source>
</evidence>
<keyword evidence="6 11" id="KW-0479">Metal-binding</keyword>
<dbReference type="SUPFAM" id="SSF54826">
    <property type="entry name" value="Enolase N-terminal domain-like"/>
    <property type="match status" value="1"/>
</dbReference>
<comment type="catalytic activity">
    <reaction evidence="10">
        <text>(2R)-2-phosphoglycerate = phosphoenolpyruvate + H2O</text>
        <dbReference type="Rhea" id="RHEA:10164"/>
        <dbReference type="ChEBI" id="CHEBI:15377"/>
        <dbReference type="ChEBI" id="CHEBI:58289"/>
        <dbReference type="ChEBI" id="CHEBI:58702"/>
        <dbReference type="EC" id="4.2.1.11"/>
    </reaction>
    <physiologicalReaction direction="left-to-right" evidence="10">
        <dbReference type="Rhea" id="RHEA:10165"/>
    </physiologicalReaction>
</comment>
<feature type="binding site" evidence="13">
    <location>
        <position position="401"/>
    </location>
    <ligand>
        <name>substrate</name>
    </ligand>
</feature>
<dbReference type="EC" id="4.2.1.11" evidence="3 11"/>
<dbReference type="GO" id="GO:0009986">
    <property type="term" value="C:cell surface"/>
    <property type="evidence" value="ECO:0007669"/>
    <property type="project" value="UniProtKB-SubCell"/>
</dbReference>
<dbReference type="SFLD" id="SFLDS00001">
    <property type="entry name" value="Enolase"/>
    <property type="match status" value="1"/>
</dbReference>
<feature type="active site" description="Proton acceptor" evidence="11 12">
    <location>
        <position position="350"/>
    </location>
</feature>
<comment type="function">
    <text evidence="11">Catalyzes the reversible conversion of 2-phosphoglycerate (2-PG) into phosphoenolpyruvate (PEP). It is essential for the degradation of carbohydrates via glycolysis.</text>
</comment>
<comment type="caution">
    <text evidence="17">The sequence shown here is derived from an EMBL/GenBank/DDBJ whole genome shotgun (WGS) entry which is preliminary data.</text>
</comment>
<keyword evidence="7 11" id="KW-0460">Magnesium</keyword>
<dbReference type="Gene3D" id="3.20.20.120">
    <property type="entry name" value="Enolase-like C-terminal domain"/>
    <property type="match status" value="1"/>
</dbReference>
<dbReference type="GO" id="GO:0004634">
    <property type="term" value="F:phosphopyruvate hydratase activity"/>
    <property type="evidence" value="ECO:0007669"/>
    <property type="project" value="UniProtKB-UniRule"/>
</dbReference>
<feature type="binding site" evidence="13">
    <location>
        <position position="298"/>
    </location>
    <ligand>
        <name>substrate</name>
    </ligand>
</feature>
<feature type="binding site" evidence="11">
    <location>
        <position position="350"/>
    </location>
    <ligand>
        <name>(2R)-2-phosphoglycerate</name>
        <dbReference type="ChEBI" id="CHEBI:58289"/>
    </ligand>
</feature>
<evidence type="ECO:0000256" key="1">
    <source>
        <dbReference type="ARBA" id="ARBA00005031"/>
    </source>
</evidence>
<dbReference type="PROSITE" id="PS00164">
    <property type="entry name" value="ENOLASE"/>
    <property type="match status" value="1"/>
</dbReference>
<dbReference type="InterPro" id="IPR029017">
    <property type="entry name" value="Enolase-like_N"/>
</dbReference>
<dbReference type="PIRSF" id="PIRSF001400">
    <property type="entry name" value="Enolase"/>
    <property type="match status" value="1"/>
</dbReference>
<sequence length="433" mass="47644">MENHMNRLEIIEIKAREILDSRGNPTVETDVTLACGCKGRAMVPSGASTGQYEAHELRDEEKRYMGQGVYGACNNVNNRIADKLIGMDVTRQIDIDRIMIEADGTENKTRYGANAMLSVSLACAKAASLALGMPLYRYLGGVNAKRLPVPMMNILNGGKHADNTVDFQEFMIAPVGAESFKEAMEIACEIYHTLKIELNVRNLSTGVGDEGGFAPNLATTYEVLDLLVEAIAKAGYNPGVDVQIAMDAAASELYDVASDRYIFPGESRMTGKEIRRNSEEMVQFYEDLVTRYPIYSIEDGLDENDMNGWKVLTYRLGNRIQLVGDDLFVTNKKRLKNGIEDGIANSILVKVNQIGTLTEAMDAVETAHKAGYSSVISHRSGETEDTFIADLAVAMNCGQIKTGAPARSERTAKYNQLLRIEEELGKNSIYGME</sequence>
<dbReference type="PANTHER" id="PTHR11902">
    <property type="entry name" value="ENOLASE"/>
    <property type="match status" value="1"/>
</dbReference>
<dbReference type="GO" id="GO:0005576">
    <property type="term" value="C:extracellular region"/>
    <property type="evidence" value="ECO:0007669"/>
    <property type="project" value="UniProtKB-SubCell"/>
</dbReference>
<dbReference type="InterPro" id="IPR020809">
    <property type="entry name" value="Enolase_CS"/>
</dbReference>
<evidence type="ECO:0000256" key="13">
    <source>
        <dbReference type="PIRSR" id="PIRSR001400-2"/>
    </source>
</evidence>
<gene>
    <name evidence="11 17" type="primary">eno</name>
    <name evidence="17" type="ORF">H8S09_06450</name>
</gene>
<evidence type="ECO:0000256" key="10">
    <source>
        <dbReference type="ARBA" id="ARBA00048951"/>
    </source>
</evidence>
<feature type="binding site" evidence="11 14">
    <location>
        <position position="247"/>
    </location>
    <ligand>
        <name>Mg(2+)</name>
        <dbReference type="ChEBI" id="CHEBI:18420"/>
    </ligand>
</feature>
<evidence type="ECO:0000313" key="18">
    <source>
        <dbReference type="Proteomes" id="UP000615234"/>
    </source>
</evidence>
<reference evidence="17 18" key="1">
    <citation type="submission" date="2020-08" db="EMBL/GenBank/DDBJ databases">
        <title>Genome public.</title>
        <authorList>
            <person name="Liu C."/>
            <person name="Sun Q."/>
        </authorList>
    </citation>
    <scope>NUCLEOTIDE SEQUENCE [LARGE SCALE GENOMIC DNA]</scope>
    <source>
        <strain evidence="17 18">NSJ-10</strain>
    </source>
</reference>
<feature type="binding site" evidence="13">
    <location>
        <begin position="377"/>
        <end position="380"/>
    </location>
    <ligand>
        <name>substrate</name>
    </ligand>
</feature>
<dbReference type="SFLD" id="SFLDF00002">
    <property type="entry name" value="enolase"/>
    <property type="match status" value="1"/>
</dbReference>
<feature type="domain" description="Enolase C-terminal TIM barrel" evidence="15">
    <location>
        <begin position="144"/>
        <end position="431"/>
    </location>
</feature>
<feature type="binding site" evidence="11">
    <location>
        <position position="379"/>
    </location>
    <ligand>
        <name>(2R)-2-phosphoglycerate</name>
        <dbReference type="ChEBI" id="CHEBI:58289"/>
    </ligand>
</feature>
<dbReference type="SUPFAM" id="SSF51604">
    <property type="entry name" value="Enolase C-terminal domain-like"/>
    <property type="match status" value="1"/>
</dbReference>
<dbReference type="SMART" id="SM01193">
    <property type="entry name" value="Enolase_N"/>
    <property type="match status" value="1"/>
</dbReference>
<evidence type="ECO:0000256" key="8">
    <source>
        <dbReference type="ARBA" id="ARBA00023152"/>
    </source>
</evidence>
<dbReference type="GO" id="GO:0006096">
    <property type="term" value="P:glycolytic process"/>
    <property type="evidence" value="ECO:0007669"/>
    <property type="project" value="UniProtKB-UniRule"/>
</dbReference>
<evidence type="ECO:0000259" key="16">
    <source>
        <dbReference type="SMART" id="SM01193"/>
    </source>
</evidence>
<feature type="binding site" evidence="11">
    <location>
        <position position="380"/>
    </location>
    <ligand>
        <name>(2R)-2-phosphoglycerate</name>
        <dbReference type="ChEBI" id="CHEBI:58289"/>
    </ligand>
</feature>
<evidence type="ECO:0000256" key="9">
    <source>
        <dbReference type="ARBA" id="ARBA00023239"/>
    </source>
</evidence>
<keyword evidence="9 11" id="KW-0456">Lyase</keyword>
<comment type="cofactor">
    <cofactor evidence="14">
        <name>Mg(2+)</name>
        <dbReference type="ChEBI" id="CHEBI:18420"/>
    </cofactor>
    <text evidence="14">Mg(2+) is required for catalysis and for stabilizing the dimer.</text>
</comment>
<dbReference type="PANTHER" id="PTHR11902:SF1">
    <property type="entry name" value="ENOLASE"/>
    <property type="match status" value="1"/>
</dbReference>
<dbReference type="Gene3D" id="3.30.390.10">
    <property type="entry name" value="Enolase-like, N-terminal domain"/>
    <property type="match status" value="1"/>
</dbReference>
<dbReference type="InterPro" id="IPR000941">
    <property type="entry name" value="Enolase"/>
</dbReference>
<evidence type="ECO:0000256" key="14">
    <source>
        <dbReference type="PIRSR" id="PIRSR001400-3"/>
    </source>
</evidence>
<proteinExistence type="inferred from homology"/>
<dbReference type="CDD" id="cd03313">
    <property type="entry name" value="enolase"/>
    <property type="match status" value="1"/>
</dbReference>